<dbReference type="GO" id="GO:0003677">
    <property type="term" value="F:DNA binding"/>
    <property type="evidence" value="ECO:0007669"/>
    <property type="project" value="UniProtKB-KW"/>
</dbReference>
<dbReference type="Pfam" id="PF00392">
    <property type="entry name" value="GntR"/>
    <property type="match status" value="1"/>
</dbReference>
<dbReference type="InterPro" id="IPR011663">
    <property type="entry name" value="UTRA"/>
</dbReference>
<dbReference type="eggNOG" id="COG2188">
    <property type="taxonomic scope" value="Bacteria"/>
</dbReference>
<evidence type="ECO:0000256" key="3">
    <source>
        <dbReference type="ARBA" id="ARBA00023163"/>
    </source>
</evidence>
<dbReference type="RefSeq" id="WP_007617133.1">
    <property type="nucleotide sequence ID" value="NZ_BANX01000003.1"/>
</dbReference>
<sequence>MTSVTPLAVELDRSTPVPLYHQLAQAIEGAIVSGELSPGDRLENELDLAKRLKLSRPTIRQAIQELVDKGVVVRKRGVGTQVVQSPVNRSVELTSLFDDLSTAGMHPTTQLLEYRIGVPEDAVREELGLAPGAEAVTVKRLRSAGGEPLAVMINHLPADICPPAGELEDGGLYKGLRGRGVHIRLARQRIGAKAADADEAVLLAGSAGDPLLTMQRTAFDDAGRVVEVGRHAYRADRYFFETTVVDR</sequence>
<dbReference type="SUPFAM" id="SSF46785">
    <property type="entry name" value="Winged helix' DNA-binding domain"/>
    <property type="match status" value="1"/>
</dbReference>
<evidence type="ECO:0000313" key="6">
    <source>
        <dbReference type="Proteomes" id="UP000011666"/>
    </source>
</evidence>
<dbReference type="SMART" id="SM00345">
    <property type="entry name" value="HTH_GNTR"/>
    <property type="match status" value="1"/>
</dbReference>
<dbReference type="PRINTS" id="PR00035">
    <property type="entry name" value="HTHGNTR"/>
</dbReference>
<evidence type="ECO:0000313" key="5">
    <source>
        <dbReference type="EMBL" id="GAC66697.1"/>
    </source>
</evidence>
<dbReference type="OrthoDB" id="3194402at2"/>
<gene>
    <name evidence="5" type="ORF">GS4_03_01450</name>
</gene>
<dbReference type="CDD" id="cd07377">
    <property type="entry name" value="WHTH_GntR"/>
    <property type="match status" value="1"/>
</dbReference>
<dbReference type="Pfam" id="PF07702">
    <property type="entry name" value="UTRA"/>
    <property type="match status" value="1"/>
</dbReference>
<dbReference type="PANTHER" id="PTHR44846:SF17">
    <property type="entry name" value="GNTR-FAMILY TRANSCRIPTIONAL REGULATOR"/>
    <property type="match status" value="1"/>
</dbReference>
<dbReference type="EMBL" id="BANX01000003">
    <property type="protein sequence ID" value="GAC66697.1"/>
    <property type="molecule type" value="Genomic_DNA"/>
</dbReference>
<evidence type="ECO:0000259" key="4">
    <source>
        <dbReference type="PROSITE" id="PS50949"/>
    </source>
</evidence>
<dbReference type="InterPro" id="IPR050679">
    <property type="entry name" value="Bact_HTH_transcr_reg"/>
</dbReference>
<dbReference type="InterPro" id="IPR000524">
    <property type="entry name" value="Tscrpt_reg_HTH_GntR"/>
</dbReference>
<evidence type="ECO:0000256" key="1">
    <source>
        <dbReference type="ARBA" id="ARBA00023015"/>
    </source>
</evidence>
<evidence type="ECO:0000256" key="2">
    <source>
        <dbReference type="ARBA" id="ARBA00023125"/>
    </source>
</evidence>
<dbReference type="InterPro" id="IPR036390">
    <property type="entry name" value="WH_DNA-bd_sf"/>
</dbReference>
<dbReference type="PROSITE" id="PS50949">
    <property type="entry name" value="HTH_GNTR"/>
    <property type="match status" value="1"/>
</dbReference>
<dbReference type="PANTHER" id="PTHR44846">
    <property type="entry name" value="MANNOSYL-D-GLYCERATE TRANSPORT/METABOLISM SYSTEM REPRESSOR MNGR-RELATED"/>
    <property type="match status" value="1"/>
</dbReference>
<feature type="domain" description="HTH gntR-type" evidence="4">
    <location>
        <begin position="17"/>
        <end position="85"/>
    </location>
</feature>
<dbReference type="SMART" id="SM00866">
    <property type="entry name" value="UTRA"/>
    <property type="match status" value="1"/>
</dbReference>
<dbReference type="InterPro" id="IPR028978">
    <property type="entry name" value="Chorismate_lyase_/UTRA_dom_sf"/>
</dbReference>
<protein>
    <submittedName>
        <fullName evidence="5">Putative GntR family transcriptional regulator</fullName>
    </submittedName>
</protein>
<accession>M0QGZ4</accession>
<dbReference type="InterPro" id="IPR036388">
    <property type="entry name" value="WH-like_DNA-bd_sf"/>
</dbReference>
<dbReference type="Proteomes" id="UP000011666">
    <property type="component" value="Unassembled WGS sequence"/>
</dbReference>
<comment type="caution">
    <text evidence="5">The sequence shown here is derived from an EMBL/GenBank/DDBJ whole genome shotgun (WGS) entry which is preliminary data.</text>
</comment>
<keyword evidence="1" id="KW-0805">Transcription regulation</keyword>
<keyword evidence="2" id="KW-0238">DNA-binding</keyword>
<dbReference type="Gene3D" id="1.10.10.10">
    <property type="entry name" value="Winged helix-like DNA-binding domain superfamily/Winged helix DNA-binding domain"/>
    <property type="match status" value="1"/>
</dbReference>
<dbReference type="AlphaFoldDB" id="M0QGZ4"/>
<proteinExistence type="predicted"/>
<dbReference type="GO" id="GO:0003700">
    <property type="term" value="F:DNA-binding transcription factor activity"/>
    <property type="evidence" value="ECO:0007669"/>
    <property type="project" value="InterPro"/>
</dbReference>
<dbReference type="STRING" id="1223545.GS4_03_01450"/>
<name>M0QGZ4_9ACTN</name>
<keyword evidence="6" id="KW-1185">Reference proteome</keyword>
<organism evidence="5 6">
    <name type="scientific">Gordonia soli NBRC 108243</name>
    <dbReference type="NCBI Taxonomy" id="1223545"/>
    <lineage>
        <taxon>Bacteria</taxon>
        <taxon>Bacillati</taxon>
        <taxon>Actinomycetota</taxon>
        <taxon>Actinomycetes</taxon>
        <taxon>Mycobacteriales</taxon>
        <taxon>Gordoniaceae</taxon>
        <taxon>Gordonia</taxon>
    </lineage>
</organism>
<keyword evidence="3" id="KW-0804">Transcription</keyword>
<dbReference type="Gene3D" id="3.40.1410.10">
    <property type="entry name" value="Chorismate lyase-like"/>
    <property type="match status" value="1"/>
</dbReference>
<reference evidence="5 6" key="1">
    <citation type="submission" date="2013-01" db="EMBL/GenBank/DDBJ databases">
        <title>Whole genome shotgun sequence of Gordonia soli NBRC 108243.</title>
        <authorList>
            <person name="Isaki-Nakamura S."/>
            <person name="Hosoyama A."/>
            <person name="Tsuchikane K."/>
            <person name="Ando Y."/>
            <person name="Baba S."/>
            <person name="Ohji S."/>
            <person name="Hamada M."/>
            <person name="Tamura T."/>
            <person name="Yamazoe A."/>
            <person name="Yamazaki S."/>
            <person name="Fujita N."/>
        </authorList>
    </citation>
    <scope>NUCLEOTIDE SEQUENCE [LARGE SCALE GENOMIC DNA]</scope>
    <source>
        <strain evidence="5 6">NBRC 108243</strain>
    </source>
</reference>
<dbReference type="SUPFAM" id="SSF64288">
    <property type="entry name" value="Chorismate lyase-like"/>
    <property type="match status" value="1"/>
</dbReference>
<dbReference type="GO" id="GO:0045892">
    <property type="term" value="P:negative regulation of DNA-templated transcription"/>
    <property type="evidence" value="ECO:0007669"/>
    <property type="project" value="TreeGrafter"/>
</dbReference>